<evidence type="ECO:0000313" key="9">
    <source>
        <dbReference type="EMBL" id="CAH0051929.1"/>
    </source>
</evidence>
<feature type="domain" description="Rhodopsin" evidence="8">
    <location>
        <begin position="35"/>
        <end position="271"/>
    </location>
</feature>
<feature type="compositionally biased region" description="Polar residues" evidence="6">
    <location>
        <begin position="321"/>
        <end position="330"/>
    </location>
</feature>
<evidence type="ECO:0000256" key="5">
    <source>
        <dbReference type="ARBA" id="ARBA00038359"/>
    </source>
</evidence>
<evidence type="ECO:0000256" key="1">
    <source>
        <dbReference type="ARBA" id="ARBA00004141"/>
    </source>
</evidence>
<dbReference type="AlphaFoldDB" id="A0A9N9ZAU7"/>
<dbReference type="OrthoDB" id="444631at2759"/>
<feature type="transmembrane region" description="Helical" evidence="7">
    <location>
        <begin position="90"/>
        <end position="109"/>
    </location>
</feature>
<proteinExistence type="inferred from homology"/>
<protein>
    <recommendedName>
        <fullName evidence="8">Rhodopsin domain-containing protein</fullName>
    </recommendedName>
</protein>
<keyword evidence="3 7" id="KW-1133">Transmembrane helix</keyword>
<feature type="transmembrane region" description="Helical" evidence="7">
    <location>
        <begin position="17"/>
        <end position="38"/>
    </location>
</feature>
<evidence type="ECO:0000256" key="7">
    <source>
        <dbReference type="SAM" id="Phobius"/>
    </source>
</evidence>
<feature type="transmembrane region" description="Helical" evidence="7">
    <location>
        <begin position="50"/>
        <end position="70"/>
    </location>
</feature>
<evidence type="ECO:0000259" key="8">
    <source>
        <dbReference type="Pfam" id="PF20684"/>
    </source>
</evidence>
<dbReference type="PANTHER" id="PTHR33048">
    <property type="entry name" value="PTH11-LIKE INTEGRAL MEMBRANE PROTEIN (AFU_ORTHOLOGUE AFUA_5G11245)"/>
    <property type="match status" value="1"/>
</dbReference>
<dbReference type="Proteomes" id="UP000775872">
    <property type="component" value="Unassembled WGS sequence"/>
</dbReference>
<evidence type="ECO:0000256" key="6">
    <source>
        <dbReference type="SAM" id="MobiDB-lite"/>
    </source>
</evidence>
<evidence type="ECO:0000256" key="3">
    <source>
        <dbReference type="ARBA" id="ARBA00022989"/>
    </source>
</evidence>
<evidence type="ECO:0000256" key="4">
    <source>
        <dbReference type="ARBA" id="ARBA00023136"/>
    </source>
</evidence>
<sequence length="358" mass="38144">MADTGISTGSGISQNTYLGAGIVLSVVSSGFVTARMTSNYLTKSTGLDDAFAVLAVASLVISLALTYRLVGYLSDPAVDITGLITMSHVTNWFTPIAMWSSKVPVLLLYVRLFGIKRWLRYTCWILVVVTGLIFTAGAAYTSAICNTNGNPITPVFMLECSNAASHAGVALGTVAIVTDVIIFVLPLPIIVKLKMSARRKGGLFLVFFTGLLPGGPADKKPSGIIASAISTYYKYSSLNGSSVGMTNSMITTLVECTVAIMVGCVPAIASLGIRLNKEGGLLSRWSATLSRRLLSKDSRTGDQSRQWSRSGAEQLRDSTDKINSSNQWDEINSMPGSRDHTSDIPLSHVRGPKMASRG</sequence>
<organism evidence="9 10">
    <name type="scientific">Clonostachys solani</name>
    <dbReference type="NCBI Taxonomy" id="160281"/>
    <lineage>
        <taxon>Eukaryota</taxon>
        <taxon>Fungi</taxon>
        <taxon>Dikarya</taxon>
        <taxon>Ascomycota</taxon>
        <taxon>Pezizomycotina</taxon>
        <taxon>Sordariomycetes</taxon>
        <taxon>Hypocreomycetidae</taxon>
        <taxon>Hypocreales</taxon>
        <taxon>Bionectriaceae</taxon>
        <taxon>Clonostachys</taxon>
    </lineage>
</organism>
<dbReference type="Pfam" id="PF20684">
    <property type="entry name" value="Fung_rhodopsin"/>
    <property type="match status" value="1"/>
</dbReference>
<evidence type="ECO:0000256" key="2">
    <source>
        <dbReference type="ARBA" id="ARBA00022692"/>
    </source>
</evidence>
<keyword evidence="2 7" id="KW-0812">Transmembrane</keyword>
<feature type="transmembrane region" description="Helical" evidence="7">
    <location>
        <begin position="121"/>
        <end position="143"/>
    </location>
</feature>
<keyword evidence="10" id="KW-1185">Reference proteome</keyword>
<name>A0A9N9ZAU7_9HYPO</name>
<dbReference type="InterPro" id="IPR052337">
    <property type="entry name" value="SAT4-like"/>
</dbReference>
<dbReference type="InterPro" id="IPR049326">
    <property type="entry name" value="Rhodopsin_dom_fungi"/>
</dbReference>
<dbReference type="PANTHER" id="PTHR33048:SF146">
    <property type="entry name" value="INTEGRAL MEMBRANE PROTEIN"/>
    <property type="match status" value="1"/>
</dbReference>
<feature type="region of interest" description="Disordered" evidence="6">
    <location>
        <begin position="297"/>
        <end position="358"/>
    </location>
</feature>
<comment type="caution">
    <text evidence="9">The sequence shown here is derived from an EMBL/GenBank/DDBJ whole genome shotgun (WGS) entry which is preliminary data.</text>
</comment>
<reference evidence="9 10" key="2">
    <citation type="submission" date="2021-10" db="EMBL/GenBank/DDBJ databases">
        <authorList>
            <person name="Piombo E."/>
        </authorList>
    </citation>
    <scope>NUCLEOTIDE SEQUENCE [LARGE SCALE GENOMIC DNA]</scope>
</reference>
<feature type="transmembrane region" description="Helical" evidence="7">
    <location>
        <begin position="163"/>
        <end position="191"/>
    </location>
</feature>
<comment type="similarity">
    <text evidence="5">Belongs to the SAT4 family.</text>
</comment>
<gene>
    <name evidence="9" type="ORF">CSOL1703_00014860</name>
</gene>
<dbReference type="EMBL" id="CABFOC020000043">
    <property type="protein sequence ID" value="CAH0051929.1"/>
    <property type="molecule type" value="Genomic_DNA"/>
</dbReference>
<comment type="subcellular location">
    <subcellularLocation>
        <location evidence="1">Membrane</location>
        <topology evidence="1">Multi-pass membrane protein</topology>
    </subcellularLocation>
</comment>
<accession>A0A9N9ZAU7</accession>
<dbReference type="GO" id="GO:0016020">
    <property type="term" value="C:membrane"/>
    <property type="evidence" value="ECO:0007669"/>
    <property type="project" value="UniProtKB-SubCell"/>
</dbReference>
<reference evidence="10" key="1">
    <citation type="submission" date="2019-06" db="EMBL/GenBank/DDBJ databases">
        <authorList>
            <person name="Broberg M."/>
        </authorList>
    </citation>
    <scope>NUCLEOTIDE SEQUENCE [LARGE SCALE GENOMIC DNA]</scope>
</reference>
<keyword evidence="4 7" id="KW-0472">Membrane</keyword>
<evidence type="ECO:0000313" key="10">
    <source>
        <dbReference type="Proteomes" id="UP000775872"/>
    </source>
</evidence>